<keyword evidence="11" id="KW-1185">Reference proteome</keyword>
<proteinExistence type="inferred from homology"/>
<dbReference type="FunFam" id="3.20.20.70:FF:000056">
    <property type="entry name" value="hydroxyacid oxidase 2"/>
    <property type="match status" value="1"/>
</dbReference>
<dbReference type="Gene3D" id="3.20.20.70">
    <property type="entry name" value="Aldolase class I"/>
    <property type="match status" value="1"/>
</dbReference>
<feature type="binding site" evidence="7">
    <location>
        <position position="262"/>
    </location>
    <ligand>
        <name>glyoxylate</name>
        <dbReference type="ChEBI" id="CHEBI:36655"/>
    </ligand>
</feature>
<feature type="binding site" evidence="7">
    <location>
        <position position="162"/>
    </location>
    <ligand>
        <name>FMN</name>
        <dbReference type="ChEBI" id="CHEBI:58210"/>
    </ligand>
</feature>
<dbReference type="GO" id="GO:0005737">
    <property type="term" value="C:cytoplasm"/>
    <property type="evidence" value="ECO:0007669"/>
    <property type="project" value="UniProtKB-ARBA"/>
</dbReference>
<feature type="domain" description="FMN hydroxy acid dehydrogenase" evidence="9">
    <location>
        <begin position="5"/>
        <end position="364"/>
    </location>
</feature>
<dbReference type="InterPro" id="IPR000262">
    <property type="entry name" value="FMN-dep_DH"/>
</dbReference>
<dbReference type="InterPro" id="IPR012133">
    <property type="entry name" value="Alpha-hydoxy_acid_DH_FMN"/>
</dbReference>
<feature type="binding site" evidence="7">
    <location>
        <begin position="290"/>
        <end position="294"/>
    </location>
    <ligand>
        <name>FMN</name>
        <dbReference type="ChEBI" id="CHEBI:58210"/>
    </ligand>
</feature>
<evidence type="ECO:0000256" key="8">
    <source>
        <dbReference type="SAM" id="Phobius"/>
    </source>
</evidence>
<dbReference type="InterPro" id="IPR013785">
    <property type="entry name" value="Aldolase_TIM"/>
</dbReference>
<evidence type="ECO:0000256" key="1">
    <source>
        <dbReference type="ARBA" id="ARBA00001917"/>
    </source>
</evidence>
<keyword evidence="8" id="KW-0812">Transmembrane</keyword>
<keyword evidence="8" id="KW-0472">Membrane</keyword>
<dbReference type="Pfam" id="PF01070">
    <property type="entry name" value="FMN_dh"/>
    <property type="match status" value="1"/>
</dbReference>
<dbReference type="CDD" id="cd02809">
    <property type="entry name" value="alpha_hydroxyacid_oxid_FMN"/>
    <property type="match status" value="1"/>
</dbReference>
<evidence type="ECO:0000256" key="6">
    <source>
        <dbReference type="PIRSR" id="PIRSR000138-1"/>
    </source>
</evidence>
<evidence type="ECO:0000256" key="2">
    <source>
        <dbReference type="ARBA" id="ARBA00022630"/>
    </source>
</evidence>
<dbReference type="InterPro" id="IPR037396">
    <property type="entry name" value="FMN_HAD"/>
</dbReference>
<feature type="binding site" evidence="7">
    <location>
        <position position="136"/>
    </location>
    <ligand>
        <name>glyoxylate</name>
        <dbReference type="ChEBI" id="CHEBI:36655"/>
    </ligand>
</feature>
<dbReference type="GO" id="GO:0010181">
    <property type="term" value="F:FMN binding"/>
    <property type="evidence" value="ECO:0007669"/>
    <property type="project" value="InterPro"/>
</dbReference>
<organism evidence="10 11">
    <name type="scientific">Poseidonocella pacifica</name>
    <dbReference type="NCBI Taxonomy" id="871651"/>
    <lineage>
        <taxon>Bacteria</taxon>
        <taxon>Pseudomonadati</taxon>
        <taxon>Pseudomonadota</taxon>
        <taxon>Alphaproteobacteria</taxon>
        <taxon>Rhodobacterales</taxon>
        <taxon>Roseobacteraceae</taxon>
        <taxon>Poseidonocella</taxon>
    </lineage>
</organism>
<dbReference type="RefSeq" id="WP_092061196.1">
    <property type="nucleotide sequence ID" value="NZ_FOJU01000001.1"/>
</dbReference>
<sequence>MTKPQIPPQIVSLQDYIETAAEQVPAGHWAYLSGAGADGVTQADNRAAFRQYRLESRVLADLRGGHTRLHLFGADLQHPILAAPMAFQRLAHPTGEQGMALGVAAAGGLSVISCQASTHMDELAKGAQGPLWFQLYLQPDREDSLRLVRRAEAAGYRALVVTVDAPVNGMRNMEARAGFSLPPDVRAVNLDGCKPAAMSVPQGGSQVFDGFMRVAPLWPDIAWLRAQTDLPLLLKGILSPRDAIQALEHGADGIIVSNHGGRALDMLPATLDVLPGVVDALNGKIPVLLDGGIRRGTDVLMARALGAEAVLVGLPLMAALAVGGAAGVAHALMILRAELEVAMALTGCASLQGITPAALNRARGA</sequence>
<dbReference type="STRING" id="871651.SAMN05421688_1044"/>
<accession>A0A1I0VVT8</accession>
<comment type="cofactor">
    <cofactor evidence="1">
        <name>FMN</name>
        <dbReference type="ChEBI" id="CHEBI:58210"/>
    </cofactor>
</comment>
<dbReference type="GO" id="GO:0016491">
    <property type="term" value="F:oxidoreductase activity"/>
    <property type="evidence" value="ECO:0007669"/>
    <property type="project" value="UniProtKB-KW"/>
</dbReference>
<dbReference type="PROSITE" id="PS51349">
    <property type="entry name" value="FMN_HYDROXY_ACID_DH_2"/>
    <property type="match status" value="1"/>
</dbReference>
<evidence type="ECO:0000313" key="10">
    <source>
        <dbReference type="EMBL" id="SFA80501.1"/>
    </source>
</evidence>
<dbReference type="PANTHER" id="PTHR10578">
    <property type="entry name" value="S -2-HYDROXY-ACID OXIDASE-RELATED"/>
    <property type="match status" value="1"/>
</dbReference>
<name>A0A1I0VVT8_9RHOB</name>
<dbReference type="AlphaFoldDB" id="A0A1I0VVT8"/>
<evidence type="ECO:0000313" key="11">
    <source>
        <dbReference type="Proteomes" id="UP000198796"/>
    </source>
</evidence>
<keyword evidence="2 7" id="KW-0285">Flavoprotein</keyword>
<feature type="binding site" evidence="7">
    <location>
        <position position="257"/>
    </location>
    <ligand>
        <name>FMN</name>
        <dbReference type="ChEBI" id="CHEBI:58210"/>
    </ligand>
</feature>
<feature type="binding site" evidence="7">
    <location>
        <position position="235"/>
    </location>
    <ligand>
        <name>FMN</name>
        <dbReference type="ChEBI" id="CHEBI:58210"/>
    </ligand>
</feature>
<feature type="binding site" evidence="7">
    <location>
        <position position="134"/>
    </location>
    <ligand>
        <name>FMN</name>
        <dbReference type="ChEBI" id="CHEBI:58210"/>
    </ligand>
</feature>
<keyword evidence="3 7" id="KW-0288">FMN</keyword>
<evidence type="ECO:0000256" key="4">
    <source>
        <dbReference type="ARBA" id="ARBA00023002"/>
    </source>
</evidence>
<feature type="binding site" evidence="7">
    <location>
        <position position="113"/>
    </location>
    <ligand>
        <name>FMN</name>
        <dbReference type="ChEBI" id="CHEBI:58210"/>
    </ligand>
</feature>
<feature type="binding site" evidence="7">
    <location>
        <position position="31"/>
    </location>
    <ligand>
        <name>glyoxylate</name>
        <dbReference type="ChEBI" id="CHEBI:36655"/>
    </ligand>
</feature>
<evidence type="ECO:0000256" key="3">
    <source>
        <dbReference type="ARBA" id="ARBA00022643"/>
    </source>
</evidence>
<dbReference type="Proteomes" id="UP000198796">
    <property type="component" value="Unassembled WGS sequence"/>
</dbReference>
<feature type="binding site" evidence="7">
    <location>
        <begin position="84"/>
        <end position="86"/>
    </location>
    <ligand>
        <name>FMN</name>
        <dbReference type="ChEBI" id="CHEBI:58210"/>
    </ligand>
</feature>
<reference evidence="10 11" key="1">
    <citation type="submission" date="2016-10" db="EMBL/GenBank/DDBJ databases">
        <authorList>
            <person name="de Groot N.N."/>
        </authorList>
    </citation>
    <scope>NUCLEOTIDE SEQUENCE [LARGE SCALE GENOMIC DNA]</scope>
    <source>
        <strain evidence="10 11">DSM 29316</strain>
    </source>
</reference>
<comment type="similarity">
    <text evidence="5">Belongs to the FMN-dependent alpha-hydroxy acid dehydrogenase family.</text>
</comment>
<evidence type="ECO:0000259" key="9">
    <source>
        <dbReference type="PROSITE" id="PS51349"/>
    </source>
</evidence>
<evidence type="ECO:0000256" key="7">
    <source>
        <dbReference type="PIRSR" id="PIRSR000138-2"/>
    </source>
</evidence>
<dbReference type="SUPFAM" id="SSF51395">
    <property type="entry name" value="FMN-linked oxidoreductases"/>
    <property type="match status" value="1"/>
</dbReference>
<evidence type="ECO:0000256" key="5">
    <source>
        <dbReference type="ARBA" id="ARBA00024042"/>
    </source>
</evidence>
<feature type="transmembrane region" description="Helical" evidence="8">
    <location>
        <begin position="310"/>
        <end position="335"/>
    </location>
</feature>
<gene>
    <name evidence="10" type="ORF">SAMN05421688_1044</name>
</gene>
<keyword evidence="4" id="KW-0560">Oxidoreductase</keyword>
<dbReference type="EMBL" id="FOJU01000001">
    <property type="protein sequence ID" value="SFA80501.1"/>
    <property type="molecule type" value="Genomic_DNA"/>
</dbReference>
<dbReference type="PANTHER" id="PTHR10578:SF107">
    <property type="entry name" value="2-HYDROXYACID OXIDASE 1"/>
    <property type="match status" value="1"/>
</dbReference>
<feature type="binding site" evidence="7">
    <location>
        <position position="259"/>
    </location>
    <ligand>
        <name>glyoxylate</name>
        <dbReference type="ChEBI" id="CHEBI:36655"/>
    </ligand>
</feature>
<feature type="active site" description="Proton acceptor" evidence="6">
    <location>
        <position position="259"/>
    </location>
</feature>
<keyword evidence="8" id="KW-1133">Transmembrane helix</keyword>
<dbReference type="PIRSF" id="PIRSF000138">
    <property type="entry name" value="Al-hdrx_acd_dh"/>
    <property type="match status" value="1"/>
</dbReference>
<feature type="binding site" evidence="7">
    <location>
        <position position="171"/>
    </location>
    <ligand>
        <name>glyoxylate</name>
        <dbReference type="ChEBI" id="CHEBI:36655"/>
    </ligand>
</feature>
<dbReference type="OrthoDB" id="9770452at2"/>
<protein>
    <submittedName>
        <fullName evidence="10">4-hydroxymandelate oxidase</fullName>
    </submittedName>
</protein>